<evidence type="ECO:0000313" key="4">
    <source>
        <dbReference type="EMBL" id="ETV76428.1"/>
    </source>
</evidence>
<feature type="repeat" description="RCC1" evidence="2">
    <location>
        <begin position="551"/>
        <end position="602"/>
    </location>
</feature>
<feature type="repeat" description="RCC1" evidence="2">
    <location>
        <begin position="499"/>
        <end position="550"/>
    </location>
</feature>
<dbReference type="PANTHER" id="PTHR22870">
    <property type="entry name" value="REGULATOR OF CHROMOSOME CONDENSATION"/>
    <property type="match status" value="1"/>
</dbReference>
<protein>
    <recommendedName>
        <fullName evidence="5">EF-hand domain-containing protein</fullName>
    </recommendedName>
</protein>
<reference evidence="4" key="1">
    <citation type="submission" date="2013-12" db="EMBL/GenBank/DDBJ databases">
        <title>The Genome Sequence of Aphanomyces astaci APO3.</title>
        <authorList>
            <consortium name="The Broad Institute Genomics Platform"/>
            <person name="Russ C."/>
            <person name="Tyler B."/>
            <person name="van West P."/>
            <person name="Dieguez-Uribeondo J."/>
            <person name="Young S.K."/>
            <person name="Zeng Q."/>
            <person name="Gargeya S."/>
            <person name="Fitzgerald M."/>
            <person name="Abouelleil A."/>
            <person name="Alvarado L."/>
            <person name="Chapman S.B."/>
            <person name="Gainer-Dewar J."/>
            <person name="Goldberg J."/>
            <person name="Griggs A."/>
            <person name="Gujja S."/>
            <person name="Hansen M."/>
            <person name="Howarth C."/>
            <person name="Imamovic A."/>
            <person name="Ireland A."/>
            <person name="Larimer J."/>
            <person name="McCowan C."/>
            <person name="Murphy C."/>
            <person name="Pearson M."/>
            <person name="Poon T.W."/>
            <person name="Priest M."/>
            <person name="Roberts A."/>
            <person name="Saif S."/>
            <person name="Shea T."/>
            <person name="Sykes S."/>
            <person name="Wortman J."/>
            <person name="Nusbaum C."/>
            <person name="Birren B."/>
        </authorList>
    </citation>
    <scope>NUCLEOTIDE SEQUENCE [LARGE SCALE GENOMIC DNA]</scope>
    <source>
        <strain evidence="4">APO3</strain>
    </source>
</reference>
<dbReference type="InterPro" id="IPR000408">
    <property type="entry name" value="Reg_chr_condens"/>
</dbReference>
<dbReference type="AlphaFoldDB" id="W4GBT9"/>
<dbReference type="SUPFAM" id="SSF50985">
    <property type="entry name" value="RCC1/BLIP-II"/>
    <property type="match status" value="1"/>
</dbReference>
<organism evidence="4">
    <name type="scientific">Aphanomyces astaci</name>
    <name type="common">Crayfish plague agent</name>
    <dbReference type="NCBI Taxonomy" id="112090"/>
    <lineage>
        <taxon>Eukaryota</taxon>
        <taxon>Sar</taxon>
        <taxon>Stramenopiles</taxon>
        <taxon>Oomycota</taxon>
        <taxon>Saprolegniomycetes</taxon>
        <taxon>Saprolegniales</taxon>
        <taxon>Verrucalvaceae</taxon>
        <taxon>Aphanomyces</taxon>
    </lineage>
</organism>
<dbReference type="PRINTS" id="PR00633">
    <property type="entry name" value="RCCNDNSATION"/>
</dbReference>
<dbReference type="OrthoDB" id="5981550at2759"/>
<sequence>MPPRKLVTTATAAQLDEVGDLFDELMDKDSGCVTAKEMAAILPYTAGAATADVQAMIDDMVARKSSLGKKQFVRLVSKRMYGGAWNAYMEALENAPLAHVIVSMKRRKHLVHFANFYLAKGVAGAELVVPADTDIHQNVSKPTLDIRRARQIQQCHRHHAPILPQKRPGNDAIGVEKLRPTKEQLHNQWIWSQRKASLVQACRTFKTGYQHVYAVVFNGSTRTLERHCVFLTKPYLRLFSGRYFCLAIAPDQDHQVIASSTGLLGKASLDRTQSCHGLSPDKLLAAFFLSPGRHAKPSRVATAAVPTTTSASFLVAAGLPPTAADHPLWVEPIHMFRGLRVERVSCNFGNVMYTAGGRLYAWGCAEITSPPCRPLVLDHSNSINCQDIEAAVIRRQHPCIAPTLDEVHRIDASAYSVAPREFHKAMHEYSMWLSRQRIEPHSNNNSSINHEQDPSTLACTRWQHAKVQMGPHAIAPTLTDMHSVICGGEEFYVALSKEGTVFTWGDGTFGRLGRTGQPASSTIPHQVIGFEHPIRVVACGARHVICTDGHGLVYSWGGNLHGQLGTGLTDDVYQPAVIAFLREKVVVDVVAGDDHTMALSNVGDVYTFGNNWCGQLGQGKRDTLWSPVPAPVEFPEALSDPIYMIRSIGTTCAAVSVTGTVFVWGSCAVDLCGLVSRYSPQVVKFEALRCVNSHTKVVDASHIVTSMALSAGCVVLGISTTGMYDQFYADNNTHSPSTNSDETNDAPDNNNGGVAPM</sequence>
<evidence type="ECO:0000256" key="1">
    <source>
        <dbReference type="ARBA" id="ARBA00022737"/>
    </source>
</evidence>
<evidence type="ECO:0000256" key="3">
    <source>
        <dbReference type="SAM" id="MobiDB-lite"/>
    </source>
</evidence>
<evidence type="ECO:0000256" key="2">
    <source>
        <dbReference type="PROSITE-ProRule" id="PRU00235"/>
    </source>
</evidence>
<dbReference type="GeneID" id="20811454"/>
<dbReference type="InterPro" id="IPR051210">
    <property type="entry name" value="Ub_ligase/GEF_domain"/>
</dbReference>
<accession>W4GBT9</accession>
<dbReference type="STRING" id="112090.W4GBT9"/>
<dbReference type="EMBL" id="KI913136">
    <property type="protein sequence ID" value="ETV76428.1"/>
    <property type="molecule type" value="Genomic_DNA"/>
</dbReference>
<dbReference type="InterPro" id="IPR009091">
    <property type="entry name" value="RCC1/BLIP-II"/>
</dbReference>
<dbReference type="PANTHER" id="PTHR22870:SF408">
    <property type="entry name" value="OS09G0560450 PROTEIN"/>
    <property type="match status" value="1"/>
</dbReference>
<dbReference type="Pfam" id="PF00415">
    <property type="entry name" value="RCC1"/>
    <property type="match status" value="2"/>
</dbReference>
<gene>
    <name evidence="4" type="ORF">H257_09458</name>
</gene>
<name>W4GBT9_APHAT</name>
<proteinExistence type="predicted"/>
<feature type="region of interest" description="Disordered" evidence="3">
    <location>
        <begin position="732"/>
        <end position="757"/>
    </location>
</feature>
<dbReference type="Gene3D" id="2.130.10.30">
    <property type="entry name" value="Regulator of chromosome condensation 1/beta-lactamase-inhibitor protein II"/>
    <property type="match status" value="1"/>
</dbReference>
<evidence type="ECO:0008006" key="5">
    <source>
        <dbReference type="Google" id="ProtNLM"/>
    </source>
</evidence>
<keyword evidence="1" id="KW-0677">Repeat</keyword>
<dbReference type="RefSeq" id="XP_009833973.1">
    <property type="nucleotide sequence ID" value="XM_009835671.1"/>
</dbReference>
<dbReference type="VEuPathDB" id="FungiDB:H257_09458"/>
<dbReference type="PROSITE" id="PS50012">
    <property type="entry name" value="RCC1_3"/>
    <property type="match status" value="2"/>
</dbReference>